<dbReference type="EMBL" id="AP019860">
    <property type="protein sequence ID" value="BBM87605.1"/>
    <property type="molecule type" value="Genomic_DNA"/>
</dbReference>
<dbReference type="InterPro" id="IPR010297">
    <property type="entry name" value="DUF900_hydrolase"/>
</dbReference>
<sequence>MRYFVLCILFCGFMFAEQATNSTIMVRCDDGSEYDFLSAPQDIKLGSMKGAINPNVDTVVFIHGFNNSYSGATSSYSNARNVMSKELGNVNYVGIYWPSNTLDFPTAIKRANKSGKYIMHIVSEINKQTGGKSRIHLVCHSLGARVVLNTLAENTARSIPWGNMCFLAAAVDKDAFFTFNGTNIVGRNNFIVYSENDLVLKYLYSRDQIAQLPGAEKFNALSYDEKVQYLENLPKRQLRSAFDRSLYTKLQGTRGVAMGLVGAFLGNSNELQNVENLDKSSIVPSHSYWSNSKILSYTAKKIKE</sequence>
<evidence type="ECO:0008006" key="4">
    <source>
        <dbReference type="Google" id="ProtNLM"/>
    </source>
</evidence>
<feature type="chain" id="PRO_5024890079" description="DUF676 domain-containing protein" evidence="1">
    <location>
        <begin position="20"/>
        <end position="304"/>
    </location>
</feature>
<organism evidence="2 3">
    <name type="scientific">Uabimicrobium amorphum</name>
    <dbReference type="NCBI Taxonomy" id="2596890"/>
    <lineage>
        <taxon>Bacteria</taxon>
        <taxon>Pseudomonadati</taxon>
        <taxon>Planctomycetota</taxon>
        <taxon>Candidatus Uabimicrobiia</taxon>
        <taxon>Candidatus Uabimicrobiales</taxon>
        <taxon>Candidatus Uabimicrobiaceae</taxon>
        <taxon>Candidatus Uabimicrobium</taxon>
    </lineage>
</organism>
<dbReference type="AlphaFoldDB" id="A0A5S9F678"/>
<dbReference type="InterPro" id="IPR029058">
    <property type="entry name" value="AB_hydrolase_fold"/>
</dbReference>
<protein>
    <recommendedName>
        <fullName evidence="4">DUF676 domain-containing protein</fullName>
    </recommendedName>
</protein>
<dbReference type="Gene3D" id="3.40.50.1820">
    <property type="entry name" value="alpha/beta hydrolase"/>
    <property type="match status" value="1"/>
</dbReference>
<dbReference type="RefSeq" id="WP_173013653.1">
    <property type="nucleotide sequence ID" value="NZ_AP019860.1"/>
</dbReference>
<accession>A0A5S9F678</accession>
<dbReference type="Pfam" id="PF05990">
    <property type="entry name" value="DUF900"/>
    <property type="match status" value="1"/>
</dbReference>
<proteinExistence type="predicted"/>
<evidence type="ECO:0000313" key="2">
    <source>
        <dbReference type="EMBL" id="BBM87605.1"/>
    </source>
</evidence>
<name>A0A5S9F678_UABAM</name>
<evidence type="ECO:0000313" key="3">
    <source>
        <dbReference type="Proteomes" id="UP000326354"/>
    </source>
</evidence>
<feature type="signal peptide" evidence="1">
    <location>
        <begin position="1"/>
        <end position="19"/>
    </location>
</feature>
<dbReference type="Proteomes" id="UP000326354">
    <property type="component" value="Chromosome"/>
</dbReference>
<gene>
    <name evidence="2" type="ORF">UABAM_06017</name>
</gene>
<dbReference type="KEGG" id="uam:UABAM_06017"/>
<evidence type="ECO:0000256" key="1">
    <source>
        <dbReference type="SAM" id="SignalP"/>
    </source>
</evidence>
<dbReference type="SUPFAM" id="SSF53474">
    <property type="entry name" value="alpha/beta-Hydrolases"/>
    <property type="match status" value="1"/>
</dbReference>
<keyword evidence="3" id="KW-1185">Reference proteome</keyword>
<keyword evidence="1" id="KW-0732">Signal</keyword>
<reference evidence="2 3" key="1">
    <citation type="submission" date="2019-08" db="EMBL/GenBank/DDBJ databases">
        <title>Complete genome sequence of Candidatus Uab amorphum.</title>
        <authorList>
            <person name="Shiratori T."/>
            <person name="Suzuki S."/>
            <person name="Kakizawa Y."/>
            <person name="Ishida K."/>
        </authorList>
    </citation>
    <scope>NUCLEOTIDE SEQUENCE [LARGE SCALE GENOMIC DNA]</scope>
    <source>
        <strain evidence="2 3">SRT547</strain>
    </source>
</reference>